<evidence type="ECO:0000313" key="3">
    <source>
        <dbReference type="FlyBase" id="FBgn0265082"/>
    </source>
</evidence>
<dbReference type="AlphaFoldDB" id="Q8SWZ7"/>
<dbReference type="FlyBase" id="FBgn0265082">
    <property type="gene designation" value="Cdep"/>
</dbReference>
<name>Q8SWZ7_DROME</name>
<dbReference type="GO" id="GO:0016601">
    <property type="term" value="P:Rac protein signal transduction"/>
    <property type="evidence" value="ECO:0000250"/>
    <property type="project" value="FlyBase"/>
</dbReference>
<dbReference type="FunFam" id="1.10.10.60:FF:000462">
    <property type="entry name" value="ISPsy4, transposase"/>
    <property type="match status" value="1"/>
</dbReference>
<dbReference type="Pfam" id="PF11427">
    <property type="entry name" value="HTH_Tnp_Tc3_1"/>
    <property type="match status" value="1"/>
</dbReference>
<evidence type="ECO:0000313" key="2">
    <source>
        <dbReference type="EMBL" id="AAM11284.1"/>
    </source>
</evidence>
<reference evidence="2" key="1">
    <citation type="submission" date="2002-04" db="EMBL/GenBank/DDBJ databases">
        <authorList>
            <person name="Stapleton M."/>
            <person name="Brokstein P."/>
            <person name="Hong L."/>
            <person name="Agbayani A."/>
            <person name="Carlson J."/>
            <person name="Champe M."/>
            <person name="Chavez C."/>
            <person name="Dorsett V."/>
            <person name="Dresnek D."/>
            <person name="Farfan D."/>
            <person name="Frise E."/>
            <person name="George R."/>
            <person name="Gonzalez M."/>
            <person name="Guarin H."/>
            <person name="Kronmiller B."/>
            <person name="Li P."/>
            <person name="Liao G."/>
            <person name="Miranda A."/>
            <person name="Mungall C.J."/>
            <person name="Nunoo J."/>
            <person name="Pacleb J."/>
            <person name="Paragas V."/>
            <person name="Park S."/>
            <person name="Patel S."/>
            <person name="Phouanenavong S."/>
            <person name="Wan K."/>
            <person name="Yu C."/>
            <person name="Lewis S.E."/>
            <person name="Rubin G.M."/>
            <person name="Celniker S."/>
        </authorList>
    </citation>
    <scope>NUCLEOTIDE SEQUENCE</scope>
    <source>
        <strain evidence="2">Berkeley</strain>
    </source>
</reference>
<dbReference type="EMBL" id="AY094931">
    <property type="protein sequence ID" value="AAM11284.1"/>
    <property type="molecule type" value="mRNA"/>
</dbReference>
<dbReference type="GO" id="GO:0003677">
    <property type="term" value="F:DNA binding"/>
    <property type="evidence" value="ECO:0007669"/>
    <property type="project" value="InterPro"/>
</dbReference>
<evidence type="ECO:0000259" key="1">
    <source>
        <dbReference type="Pfam" id="PF11427"/>
    </source>
</evidence>
<accession>Q8SWZ7</accession>
<protein>
    <submittedName>
        <fullName evidence="2">RH50880p</fullName>
    </submittedName>
</protein>
<feature type="domain" description="Tc3 transposase DNA binding" evidence="1">
    <location>
        <begin position="6"/>
        <end position="45"/>
    </location>
</feature>
<gene>
    <name evidence="3" type="primary">Cdep</name>
    <name evidence="3" type="ORF">CG44193</name>
</gene>
<dbReference type="Gene3D" id="1.10.10.60">
    <property type="entry name" value="Homeodomain-like"/>
    <property type="match status" value="1"/>
</dbReference>
<organism evidence="2">
    <name type="scientific">Drosophila melanogaster</name>
    <name type="common">Fruit fly</name>
    <dbReference type="NCBI Taxonomy" id="7227"/>
    <lineage>
        <taxon>Eukaryota</taxon>
        <taxon>Metazoa</taxon>
        <taxon>Ecdysozoa</taxon>
        <taxon>Arthropoda</taxon>
        <taxon>Hexapoda</taxon>
        <taxon>Insecta</taxon>
        <taxon>Pterygota</taxon>
        <taxon>Neoptera</taxon>
        <taxon>Endopterygota</taxon>
        <taxon>Diptera</taxon>
        <taxon>Brachycera</taxon>
        <taxon>Muscomorpha</taxon>
        <taxon>Ephydroidea</taxon>
        <taxon>Drosophilidae</taxon>
        <taxon>Drosophila</taxon>
        <taxon>Sophophora</taxon>
    </lineage>
</organism>
<dbReference type="InterPro" id="IPR025898">
    <property type="entry name" value="Tc3_transposase_DNA-bd_dom"/>
</dbReference>
<dbReference type="AGR" id="FB:FBgn0265082"/>
<dbReference type="GO" id="GO:0005085">
    <property type="term" value="F:guanyl-nucleotide exchange factor activity"/>
    <property type="evidence" value="ECO:0000250"/>
    <property type="project" value="FlyBase"/>
</dbReference>
<proteinExistence type="evidence at transcript level"/>
<sequence>MGREKPLSDFEKVQIKGYIESGLKHFIIAKKIGRSQNVVSNFLRNEAD</sequence>
<dbReference type="OrthoDB" id="9990815at2759"/>